<dbReference type="EMBL" id="CAQL01000537">
    <property type="protein sequence ID" value="CCQ56047.1"/>
    <property type="molecule type" value="Genomic_DNA"/>
</dbReference>
<reference evidence="1 2" key="2">
    <citation type="submission" date="2013-09" db="EMBL/GenBank/DDBJ databases">
        <title>Whole genome comparison of six Crocosphaera watsonii strains with differing phenotypes.</title>
        <authorList>
            <person name="Bench S.R."/>
            <person name="Heller P."/>
            <person name="Frank I."/>
            <person name="Arciniega M."/>
            <person name="Shilova I.N."/>
            <person name="Zehr J.P."/>
        </authorList>
    </citation>
    <scope>NUCLEOTIDE SEQUENCE [LARGE SCALE GENOMIC DNA]</scope>
    <source>
        <strain evidence="1 2">WH 0005</strain>
    </source>
</reference>
<comment type="caution">
    <text evidence="1">The sequence shown here is derived from an EMBL/GenBank/DDBJ whole genome shotgun (WGS) entry which is preliminary data.</text>
</comment>
<protein>
    <submittedName>
        <fullName evidence="1">Phage terminase, large subunit</fullName>
    </submittedName>
</protein>
<dbReference type="Pfam" id="PF03237">
    <property type="entry name" value="Terminase_6N"/>
    <property type="match status" value="1"/>
</dbReference>
<dbReference type="RefSeq" id="WP_021833027.1">
    <property type="nucleotide sequence ID" value="NZ_CAQL01000537.1"/>
</dbReference>
<dbReference type="PIRSF" id="PIRSF007056">
    <property type="entry name" value="UCP007056"/>
    <property type="match status" value="1"/>
</dbReference>
<reference evidence="1 2" key="1">
    <citation type="submission" date="2013-01" db="EMBL/GenBank/DDBJ databases">
        <authorList>
            <person name="Bench S."/>
        </authorList>
    </citation>
    <scope>NUCLEOTIDE SEQUENCE [LARGE SCALE GENOMIC DNA]</scope>
    <source>
        <strain evidence="1 2">WH 0005</strain>
    </source>
</reference>
<name>T2ITB8_CROWT</name>
<sequence>MSNDFVLLPYQQQWIADESKVKVWEKSRRIGASWVCAADGVLTASAENGQDVYFISYNVEIAREFMRDVVGWVNHFNLVAEELEEVMIEDPRKDILSFQIKFASGKQIVALSSRPTNLRGRSGTVLIDEASFVDSLSELLKAAMAFLMWGGRVCILSTHDGVANPFNELVEDIRKGKKPYSLHRTTLDDALEQGLYKRICLKTGQEWSEEAQTQWRQELIDTYGDGADEELFCIPRESGGVYFGRMLVEQNMSSDIPVFRLGFKNDFALLPEDSRNSQVADWLRLKLAPALENLHPHYRTSYGFDFGRSGDLSYLIVLQEQPDLVRRAAFALELRNVPFKQQEQILFWIIERLPRFIGGAHDARGNGQYLAEVSAQRWGQNRIEQVQLSLHWYRENFPKYKAAHEDRQIQLPKDADLLDDHRLVEVIQGVPKIPDKRTKGTDGKQRHGDGAIACCLAWFASLKNGDSLPAIASFETSNW</sequence>
<evidence type="ECO:0000313" key="2">
    <source>
        <dbReference type="Proteomes" id="UP000017981"/>
    </source>
</evidence>
<accession>T2ITB8</accession>
<dbReference type="Proteomes" id="UP000017981">
    <property type="component" value="Unassembled WGS sequence"/>
</dbReference>
<dbReference type="InterPro" id="IPR012036">
    <property type="entry name" value="Phage_Mu_Gp28"/>
</dbReference>
<evidence type="ECO:0000313" key="1">
    <source>
        <dbReference type="EMBL" id="CCQ56047.1"/>
    </source>
</evidence>
<dbReference type="AlphaFoldDB" id="T2ITB8"/>
<proteinExistence type="predicted"/>
<dbReference type="Gene3D" id="3.40.50.300">
    <property type="entry name" value="P-loop containing nucleotide triphosphate hydrolases"/>
    <property type="match status" value="1"/>
</dbReference>
<dbReference type="Gene3D" id="3.30.420.240">
    <property type="match status" value="1"/>
</dbReference>
<gene>
    <name evidence="1" type="ORF">CWATWH0005_2516</name>
</gene>
<dbReference type="InterPro" id="IPR027417">
    <property type="entry name" value="P-loop_NTPase"/>
</dbReference>
<organism evidence="1 2">
    <name type="scientific">Crocosphaera watsonii WH 0005</name>
    <dbReference type="NCBI Taxonomy" id="423472"/>
    <lineage>
        <taxon>Bacteria</taxon>
        <taxon>Bacillati</taxon>
        <taxon>Cyanobacteriota</taxon>
        <taxon>Cyanophyceae</taxon>
        <taxon>Oscillatoriophycideae</taxon>
        <taxon>Chroococcales</taxon>
        <taxon>Aphanothecaceae</taxon>
        <taxon>Crocosphaera</taxon>
    </lineage>
</organism>